<evidence type="ECO:0000313" key="2">
    <source>
        <dbReference type="Proteomes" id="UP000585638"/>
    </source>
</evidence>
<dbReference type="EMBL" id="JACHIR010000001">
    <property type="protein sequence ID" value="MBB5896085.1"/>
    <property type="molecule type" value="Genomic_DNA"/>
</dbReference>
<accession>A0A7W9KNZ5</accession>
<sequence>MNATKTRIGQLGSGSGLDVQITHNPVFDLFMTLRRETTGRSHWERVVLEPPHRPGVTRFAAALAELAPRQLSQLERHIALAPSLEQLAASVSREPRAAEVVAAMAEEAEHVALALQAFGSDPKSSLGAAGDLLADVQDKCLTFVAEAFGLGQRALSVEVLTVPATPRVTPCGVLLATGRPAAFVNHTELRSVGLVEAILNMTMLAALRADGNATPGRHIAAQLTDVPTERARMARTIDTILVYVTSAQAIRLFVDTDHLDLAEPLGVYITHGRLTDILRPYWLHHLSGRLTREAALAAVVAELQAGGPGLFALRDTAELAADFYLLELLHARSDAAASRRLEQFEAALARDVIRYLHTAVGAELGHCQRVPIDTVADPELRDFVTEINRGDSAISWRRIFDRLGTRALLLAEAAFEGPCIPYGGLKWSPVARTLRLHLDDVIPRRVFIDQCFTLRHNNGPLFDKSFDVSKVLTVLDAQASADYDLLLQHASTDVRRLWAAHHETRFADRHPVWLGSAARAVSSASRNASR</sequence>
<reference evidence="1 2" key="1">
    <citation type="submission" date="2020-08" db="EMBL/GenBank/DDBJ databases">
        <title>Sequencing the genomes of 1000 actinobacteria strains.</title>
        <authorList>
            <person name="Klenk H.-P."/>
        </authorList>
    </citation>
    <scope>NUCLEOTIDE SEQUENCE [LARGE SCALE GENOMIC DNA]</scope>
    <source>
        <strain evidence="1 2">DSM 43851</strain>
    </source>
</reference>
<gene>
    <name evidence="1" type="ORF">BJ998_007281</name>
</gene>
<organism evidence="1 2">
    <name type="scientific">Kutzneria kofuensis</name>
    <dbReference type="NCBI Taxonomy" id="103725"/>
    <lineage>
        <taxon>Bacteria</taxon>
        <taxon>Bacillati</taxon>
        <taxon>Actinomycetota</taxon>
        <taxon>Actinomycetes</taxon>
        <taxon>Pseudonocardiales</taxon>
        <taxon>Pseudonocardiaceae</taxon>
        <taxon>Kutzneria</taxon>
    </lineage>
</organism>
<name>A0A7W9KNZ5_9PSEU</name>
<dbReference type="RefSeq" id="WP_184867794.1">
    <property type="nucleotide sequence ID" value="NZ_BAAAWY010000035.1"/>
</dbReference>
<dbReference type="AlphaFoldDB" id="A0A7W9KNZ5"/>
<comment type="caution">
    <text evidence="1">The sequence shown here is derived from an EMBL/GenBank/DDBJ whole genome shotgun (WGS) entry which is preliminary data.</text>
</comment>
<protein>
    <submittedName>
        <fullName evidence="1">Uncharacterized protein</fullName>
    </submittedName>
</protein>
<proteinExistence type="predicted"/>
<keyword evidence="2" id="KW-1185">Reference proteome</keyword>
<evidence type="ECO:0000313" key="1">
    <source>
        <dbReference type="EMBL" id="MBB5896085.1"/>
    </source>
</evidence>
<dbReference type="Proteomes" id="UP000585638">
    <property type="component" value="Unassembled WGS sequence"/>
</dbReference>